<dbReference type="Gene3D" id="3.20.20.80">
    <property type="entry name" value="Glycosidases"/>
    <property type="match status" value="1"/>
</dbReference>
<dbReference type="SUPFAM" id="SSF117100">
    <property type="entry name" value="Beta-galactosidase LacA, domain 3"/>
    <property type="match status" value="1"/>
</dbReference>
<name>A0A6A6DFB1_9PEZI</name>
<dbReference type="FunFam" id="3.20.20.80:FF:000040">
    <property type="entry name" value="Beta-galactosidase A"/>
    <property type="match status" value="1"/>
</dbReference>
<dbReference type="Pfam" id="PF13363">
    <property type="entry name" value="BetaGal_dom3"/>
    <property type="match status" value="1"/>
</dbReference>
<evidence type="ECO:0000256" key="5">
    <source>
        <dbReference type="ARBA" id="ARBA00022801"/>
    </source>
</evidence>
<evidence type="ECO:0000256" key="9">
    <source>
        <dbReference type="SAM" id="SignalP"/>
    </source>
</evidence>
<dbReference type="SMART" id="SM01029">
    <property type="entry name" value="BetaGal_dom2"/>
    <property type="match status" value="1"/>
</dbReference>
<feature type="chain" id="PRO_5025626529" description="beta-galactosidase" evidence="9">
    <location>
        <begin position="24"/>
        <end position="1027"/>
    </location>
</feature>
<protein>
    <recommendedName>
        <fullName evidence="3">beta-galactosidase</fullName>
        <ecNumber evidence="3">3.2.1.23</ecNumber>
    </recommendedName>
</protein>
<evidence type="ECO:0000259" key="10">
    <source>
        <dbReference type="SMART" id="SM01029"/>
    </source>
</evidence>
<dbReference type="SUPFAM" id="SSF49785">
    <property type="entry name" value="Galactose-binding domain-like"/>
    <property type="match status" value="2"/>
</dbReference>
<keyword evidence="12" id="KW-1185">Reference proteome</keyword>
<comment type="catalytic activity">
    <reaction evidence="1">
        <text>Hydrolysis of terminal non-reducing beta-D-galactose residues in beta-D-galactosides.</text>
        <dbReference type="EC" id="3.2.1.23"/>
    </reaction>
</comment>
<dbReference type="Pfam" id="PF13364">
    <property type="entry name" value="BetaGal_ABD2"/>
    <property type="match status" value="2"/>
</dbReference>
<dbReference type="SUPFAM" id="SSF51445">
    <property type="entry name" value="(Trans)glycosidases"/>
    <property type="match status" value="1"/>
</dbReference>
<dbReference type="Gene3D" id="2.60.120.260">
    <property type="entry name" value="Galactose-binding domain-like"/>
    <property type="match status" value="2"/>
</dbReference>
<dbReference type="EC" id="3.2.1.23" evidence="3"/>
<organism evidence="11 12">
    <name type="scientific">Zopfia rhizophila CBS 207.26</name>
    <dbReference type="NCBI Taxonomy" id="1314779"/>
    <lineage>
        <taxon>Eukaryota</taxon>
        <taxon>Fungi</taxon>
        <taxon>Dikarya</taxon>
        <taxon>Ascomycota</taxon>
        <taxon>Pezizomycotina</taxon>
        <taxon>Dothideomycetes</taxon>
        <taxon>Dothideomycetes incertae sedis</taxon>
        <taxon>Zopfiaceae</taxon>
        <taxon>Zopfia</taxon>
    </lineage>
</organism>
<dbReference type="InterPro" id="IPR037110">
    <property type="entry name" value="Betagal_dom2_sf"/>
</dbReference>
<feature type="domain" description="Beta-galactosidase" evidence="10">
    <location>
        <begin position="402"/>
        <end position="580"/>
    </location>
</feature>
<dbReference type="InterPro" id="IPR008979">
    <property type="entry name" value="Galactose-bd-like_sf"/>
</dbReference>
<gene>
    <name evidence="11" type="ORF">K469DRAFT_600208</name>
</gene>
<reference evidence="11" key="1">
    <citation type="journal article" date="2020" name="Stud. Mycol.">
        <title>101 Dothideomycetes genomes: a test case for predicting lifestyles and emergence of pathogens.</title>
        <authorList>
            <person name="Haridas S."/>
            <person name="Albert R."/>
            <person name="Binder M."/>
            <person name="Bloem J."/>
            <person name="Labutti K."/>
            <person name="Salamov A."/>
            <person name="Andreopoulos B."/>
            <person name="Baker S."/>
            <person name="Barry K."/>
            <person name="Bills G."/>
            <person name="Bluhm B."/>
            <person name="Cannon C."/>
            <person name="Castanera R."/>
            <person name="Culley D."/>
            <person name="Daum C."/>
            <person name="Ezra D."/>
            <person name="Gonzalez J."/>
            <person name="Henrissat B."/>
            <person name="Kuo A."/>
            <person name="Liang C."/>
            <person name="Lipzen A."/>
            <person name="Lutzoni F."/>
            <person name="Magnuson J."/>
            <person name="Mondo S."/>
            <person name="Nolan M."/>
            <person name="Ohm R."/>
            <person name="Pangilinan J."/>
            <person name="Park H.-J."/>
            <person name="Ramirez L."/>
            <person name="Alfaro M."/>
            <person name="Sun H."/>
            <person name="Tritt A."/>
            <person name="Yoshinaga Y."/>
            <person name="Zwiers L.-H."/>
            <person name="Turgeon B."/>
            <person name="Goodwin S."/>
            <person name="Spatafora J."/>
            <person name="Crous P."/>
            <person name="Grigoriev I."/>
        </authorList>
    </citation>
    <scope>NUCLEOTIDE SEQUENCE</scope>
    <source>
        <strain evidence="11">CBS 207.26</strain>
    </source>
</reference>
<sequence length="1027" mass="114141">MVNIVRFFPILLFPLQIFASALSIRQQPLQDIVRWDNSSIIVHGERLMFLSAEFHPWRLPSPGLWLDIFQKIKAIGFSGVSFYLNWALLEGEPGLVRTDGVFSLDEFFSAAKEAGIYLIARPGPYINSEVSGGGFPGWLQRNKAQLRSTDPEFLNATKTYISHTGEIIAGAEITKGGPVILFQPDNEYSICEGARRIEDISNCLDREYMEFVENEYRKAGITVPFINNDVLVPLMNNDALALGNFRPGSGVGEVDIYGFDNYPMGWGQQPCSNPSNWTRGGIPLSVYTSVVRNISLPTSPRSIVEFQGGSPDKWGGVGVDKCAALVNHEFERIFNKVNYSLKVTLMNIYMTFGGTNWGNLGHPEGYTSYDIGAAIREDRTLTREKYSELKLQANFFHVSPAYLASSPLPESVGSYTDAKDIVTTPLIGEKTNFYIVRHADEQSFNSTPYLLHVRTSLGNITIPQLGGTLTLTSRDSKVHVVDYDIGGLNLIYSSAEIFTWAYRKYDGKRILLLYGGMGEQHEFALPSFLPAPTINSTQSRYKRTEQAHIVKWAVQEERIIVSFGEELDVYLLWRNDAYNYWVLDLPAAEPLGLYNSPSRHGMNASAASVILKAGYLLRSATISGPSLHLTGDLNRTTTIELISAPSLITTLTFNGKTLSTTVSPAGNFAAIVSYNPPPISLPDFSSLTWHYISSLPEIHQDYDDEKWTLCNLTHSNNPRNLTTPTSLYAGDYGYHSGSILYRGHFTATNSCNSITITTQGGLAYGHSIWLDTHFLGSFPGDAEQENHTQTLTFPVLLEEGTKHIITVLIDHMGYNLNFYANGNKFKSPRGILDYSLHSSTNHSLPQSAISWRMAGNLGGESYADKSRGPLNEGALFAERQGFHLPGALTNSSDWEIRSPMEGIEGAGVGFFTTSFDLDVPKGWDVPLELVLNGGKIENGTSFRMQIFVNGWQIGKYVSNLGPQTTYPIPEGTLNHNGPNTLALILWALKPEGTEVNMQLAYNNVIMSGYRRPRTVEGWRWEEREEAY</sequence>
<evidence type="ECO:0000256" key="7">
    <source>
        <dbReference type="ARBA" id="ARBA00023295"/>
    </source>
</evidence>
<evidence type="ECO:0000256" key="2">
    <source>
        <dbReference type="ARBA" id="ARBA00009809"/>
    </source>
</evidence>
<evidence type="ECO:0000256" key="4">
    <source>
        <dbReference type="ARBA" id="ARBA00022729"/>
    </source>
</evidence>
<evidence type="ECO:0000256" key="3">
    <source>
        <dbReference type="ARBA" id="ARBA00012756"/>
    </source>
</evidence>
<proteinExistence type="inferred from homology"/>
<keyword evidence="4 9" id="KW-0732">Signal</keyword>
<comment type="similarity">
    <text evidence="2 8">Belongs to the glycosyl hydrolase 35 family.</text>
</comment>
<dbReference type="Gene3D" id="2.60.390.10">
    <property type="entry name" value="Beta-galactosidase, domain 3"/>
    <property type="match status" value="1"/>
</dbReference>
<evidence type="ECO:0000256" key="1">
    <source>
        <dbReference type="ARBA" id="ARBA00001412"/>
    </source>
</evidence>
<evidence type="ECO:0000313" key="11">
    <source>
        <dbReference type="EMBL" id="KAF2178184.1"/>
    </source>
</evidence>
<dbReference type="Pfam" id="PF10435">
    <property type="entry name" value="BetaGal_dom2"/>
    <property type="match status" value="1"/>
</dbReference>
<dbReference type="InterPro" id="IPR036833">
    <property type="entry name" value="BetaGal_dom3_sf"/>
</dbReference>
<dbReference type="AlphaFoldDB" id="A0A6A6DFB1"/>
<dbReference type="FunFam" id="2.60.120.260:FF:000065">
    <property type="entry name" value="Beta-galactosidase A"/>
    <property type="match status" value="1"/>
</dbReference>
<accession>A0A6A6DFB1</accession>
<dbReference type="PANTHER" id="PTHR23421">
    <property type="entry name" value="BETA-GALACTOSIDASE RELATED"/>
    <property type="match status" value="1"/>
</dbReference>
<keyword evidence="7" id="KW-0326">Glycosidase</keyword>
<evidence type="ECO:0000256" key="8">
    <source>
        <dbReference type="RuleBase" id="RU003679"/>
    </source>
</evidence>
<dbReference type="OrthoDB" id="1657402at2759"/>
<keyword evidence="5 11" id="KW-0378">Hydrolase</keyword>
<dbReference type="GO" id="GO:0004565">
    <property type="term" value="F:beta-galactosidase activity"/>
    <property type="evidence" value="ECO:0007669"/>
    <property type="project" value="UniProtKB-EC"/>
</dbReference>
<dbReference type="InterPro" id="IPR031330">
    <property type="entry name" value="Gly_Hdrlase_35_cat"/>
</dbReference>
<dbReference type="InterPro" id="IPR017853">
    <property type="entry name" value="GH"/>
</dbReference>
<dbReference type="GO" id="GO:0005975">
    <property type="term" value="P:carbohydrate metabolic process"/>
    <property type="evidence" value="ECO:0007669"/>
    <property type="project" value="InterPro"/>
</dbReference>
<dbReference type="InterPro" id="IPR001944">
    <property type="entry name" value="Glycoside_Hdrlase_35"/>
</dbReference>
<dbReference type="Proteomes" id="UP000800200">
    <property type="component" value="Unassembled WGS sequence"/>
</dbReference>
<keyword evidence="6" id="KW-0325">Glycoprotein</keyword>
<dbReference type="FunFam" id="2.102.20.10:FF:000001">
    <property type="entry name" value="Beta-galactosidase A"/>
    <property type="match status" value="1"/>
</dbReference>
<dbReference type="InterPro" id="IPR025300">
    <property type="entry name" value="BetaGal_jelly_roll_dom"/>
</dbReference>
<evidence type="ECO:0000256" key="6">
    <source>
        <dbReference type="ARBA" id="ARBA00023180"/>
    </source>
</evidence>
<dbReference type="Pfam" id="PF01301">
    <property type="entry name" value="Glyco_hydro_35"/>
    <property type="match status" value="1"/>
</dbReference>
<evidence type="ECO:0000313" key="12">
    <source>
        <dbReference type="Proteomes" id="UP000800200"/>
    </source>
</evidence>
<dbReference type="PRINTS" id="PR00742">
    <property type="entry name" value="GLHYDRLASE35"/>
</dbReference>
<dbReference type="InterPro" id="IPR025972">
    <property type="entry name" value="BetaGal_dom3"/>
</dbReference>
<dbReference type="EMBL" id="ML994677">
    <property type="protein sequence ID" value="KAF2178184.1"/>
    <property type="molecule type" value="Genomic_DNA"/>
</dbReference>
<dbReference type="SUPFAM" id="SSF51011">
    <property type="entry name" value="Glycosyl hydrolase domain"/>
    <property type="match status" value="1"/>
</dbReference>
<feature type="signal peptide" evidence="9">
    <location>
        <begin position="1"/>
        <end position="23"/>
    </location>
</feature>
<dbReference type="InterPro" id="IPR018954">
    <property type="entry name" value="Betagal_dom2"/>
</dbReference>
<dbReference type="Gene3D" id="2.102.20.10">
    <property type="entry name" value="Beta-galactosidase, domain 2"/>
    <property type="match status" value="1"/>
</dbReference>